<dbReference type="RefSeq" id="WP_316411891.1">
    <property type="nucleotide sequence ID" value="NZ_AP027080.1"/>
</dbReference>
<organism evidence="2 3">
    <name type="scientific">Mesoterricola silvestris</name>
    <dbReference type="NCBI Taxonomy" id="2927979"/>
    <lineage>
        <taxon>Bacteria</taxon>
        <taxon>Pseudomonadati</taxon>
        <taxon>Acidobacteriota</taxon>
        <taxon>Holophagae</taxon>
        <taxon>Holophagales</taxon>
        <taxon>Holophagaceae</taxon>
        <taxon>Mesoterricola</taxon>
    </lineage>
</organism>
<gene>
    <name evidence="2" type="ORF">METEAL_24190</name>
</gene>
<dbReference type="Gene3D" id="3.40.1690.10">
    <property type="entry name" value="secretion proteins EscU"/>
    <property type="match status" value="1"/>
</dbReference>
<comment type="similarity">
    <text evidence="1">Belongs to the type III secretion exporter family.</text>
</comment>
<dbReference type="GO" id="GO:0005886">
    <property type="term" value="C:plasma membrane"/>
    <property type="evidence" value="ECO:0007669"/>
    <property type="project" value="TreeGrafter"/>
</dbReference>
<protein>
    <recommendedName>
        <fullName evidence="4">Flagellar biosynthesis protein</fullName>
    </recommendedName>
</protein>
<sequence>MARTPPRPSAVALRYAPEAPFGDLAPRLVAKGEGLLAERIVALAKQHGIPVERDPDLLAALEPLQVDQLVPPELFQAVAIMLAAIYRANAGAPS</sequence>
<dbReference type="GO" id="GO:0009306">
    <property type="term" value="P:protein secretion"/>
    <property type="evidence" value="ECO:0007669"/>
    <property type="project" value="InterPro"/>
</dbReference>
<dbReference type="InterPro" id="IPR029025">
    <property type="entry name" value="T3SS_substrate_exporter_C"/>
</dbReference>
<accession>A0AA48GS51</accession>
<dbReference type="EMBL" id="AP027080">
    <property type="protein sequence ID" value="BDU73245.1"/>
    <property type="molecule type" value="Genomic_DNA"/>
</dbReference>
<dbReference type="KEGG" id="msil:METEAL_24190"/>
<evidence type="ECO:0008006" key="4">
    <source>
        <dbReference type="Google" id="ProtNLM"/>
    </source>
</evidence>
<dbReference type="AlphaFoldDB" id="A0AA48GS51"/>
<dbReference type="PANTHER" id="PTHR30531">
    <property type="entry name" value="FLAGELLAR BIOSYNTHETIC PROTEIN FLHB"/>
    <property type="match status" value="1"/>
</dbReference>
<dbReference type="Proteomes" id="UP001238179">
    <property type="component" value="Chromosome"/>
</dbReference>
<dbReference type="Pfam" id="PF01312">
    <property type="entry name" value="Bac_export_2"/>
    <property type="match status" value="1"/>
</dbReference>
<dbReference type="InterPro" id="IPR006135">
    <property type="entry name" value="T3SS_substrate_exporter"/>
</dbReference>
<keyword evidence="3" id="KW-1185">Reference proteome</keyword>
<dbReference type="PANTHER" id="PTHR30531:SF12">
    <property type="entry name" value="FLAGELLAR BIOSYNTHETIC PROTEIN FLHB"/>
    <property type="match status" value="1"/>
</dbReference>
<name>A0AA48GS51_9BACT</name>
<dbReference type="SUPFAM" id="SSF160544">
    <property type="entry name" value="EscU C-terminal domain-like"/>
    <property type="match status" value="1"/>
</dbReference>
<evidence type="ECO:0000313" key="2">
    <source>
        <dbReference type="EMBL" id="BDU73245.1"/>
    </source>
</evidence>
<evidence type="ECO:0000313" key="3">
    <source>
        <dbReference type="Proteomes" id="UP001238179"/>
    </source>
</evidence>
<evidence type="ECO:0000256" key="1">
    <source>
        <dbReference type="ARBA" id="ARBA00010690"/>
    </source>
</evidence>
<reference evidence="3" key="1">
    <citation type="journal article" date="2023" name="Int. J. Syst. Evol. Microbiol.">
        <title>Mesoterricola silvestris gen. nov., sp. nov., Mesoterricola sediminis sp. nov., Geothrix oryzae sp. nov., Geothrix edaphica sp. nov., Geothrix rubra sp. nov., and Geothrix limicola sp. nov., six novel members of Acidobacteriota isolated from soils.</title>
        <authorList>
            <person name="Itoh H."/>
            <person name="Sugisawa Y."/>
            <person name="Mise K."/>
            <person name="Xu Z."/>
            <person name="Kuniyasu M."/>
            <person name="Ushijima N."/>
            <person name="Kawano K."/>
            <person name="Kobayashi E."/>
            <person name="Shiratori Y."/>
            <person name="Masuda Y."/>
            <person name="Senoo K."/>
        </authorList>
    </citation>
    <scope>NUCLEOTIDE SEQUENCE [LARGE SCALE GENOMIC DNA]</scope>
    <source>
        <strain evidence="3">W79</strain>
    </source>
</reference>
<proteinExistence type="inferred from homology"/>